<dbReference type="InterPro" id="IPR044690">
    <property type="entry name" value="CAS_plant"/>
</dbReference>
<keyword evidence="3" id="KW-1185">Reference proteome</keyword>
<dbReference type="AlphaFoldDB" id="A0A200QNR3"/>
<dbReference type="PANTHER" id="PTHR34209">
    <property type="entry name" value="RHODANESE/CELL CYCLE CONTROL PHOSPHATASE SUPERFAMILY PROTEIN"/>
    <property type="match status" value="1"/>
</dbReference>
<feature type="transmembrane region" description="Helical" evidence="1">
    <location>
        <begin position="44"/>
        <end position="64"/>
    </location>
</feature>
<dbReference type="GO" id="GO:0090333">
    <property type="term" value="P:regulation of stomatal closure"/>
    <property type="evidence" value="ECO:0007669"/>
    <property type="project" value="InterPro"/>
</dbReference>
<proteinExistence type="predicted"/>
<reference evidence="2 3" key="1">
    <citation type="journal article" date="2017" name="Mol. Plant">
        <title>The Genome of Medicinal Plant Macleaya cordata Provides New Insights into Benzylisoquinoline Alkaloids Metabolism.</title>
        <authorList>
            <person name="Liu X."/>
            <person name="Liu Y."/>
            <person name="Huang P."/>
            <person name="Ma Y."/>
            <person name="Qing Z."/>
            <person name="Tang Q."/>
            <person name="Cao H."/>
            <person name="Cheng P."/>
            <person name="Zheng Y."/>
            <person name="Yuan Z."/>
            <person name="Zhou Y."/>
            <person name="Liu J."/>
            <person name="Tang Z."/>
            <person name="Zhuo Y."/>
            <person name="Zhang Y."/>
            <person name="Yu L."/>
            <person name="Huang J."/>
            <person name="Yang P."/>
            <person name="Peng Q."/>
            <person name="Zhang J."/>
            <person name="Jiang W."/>
            <person name="Zhang Z."/>
            <person name="Lin K."/>
            <person name="Ro D.K."/>
            <person name="Chen X."/>
            <person name="Xiong X."/>
            <person name="Shang Y."/>
            <person name="Huang S."/>
            <person name="Zeng J."/>
        </authorList>
    </citation>
    <scope>NUCLEOTIDE SEQUENCE [LARGE SCALE GENOMIC DNA]</scope>
    <source>
        <strain evidence="3">cv. BLH2017</strain>
        <tissue evidence="2">Root</tissue>
    </source>
</reference>
<dbReference type="EMBL" id="MVGT01001418">
    <property type="protein sequence ID" value="OVA12099.1"/>
    <property type="molecule type" value="Genomic_DNA"/>
</dbReference>
<keyword evidence="1" id="KW-1133">Transmembrane helix</keyword>
<organism evidence="2 3">
    <name type="scientific">Macleaya cordata</name>
    <name type="common">Five-seeded plume-poppy</name>
    <name type="synonym">Bocconia cordata</name>
    <dbReference type="NCBI Taxonomy" id="56857"/>
    <lineage>
        <taxon>Eukaryota</taxon>
        <taxon>Viridiplantae</taxon>
        <taxon>Streptophyta</taxon>
        <taxon>Embryophyta</taxon>
        <taxon>Tracheophyta</taxon>
        <taxon>Spermatophyta</taxon>
        <taxon>Magnoliopsida</taxon>
        <taxon>Ranunculales</taxon>
        <taxon>Papaveraceae</taxon>
        <taxon>Papaveroideae</taxon>
        <taxon>Macleaya</taxon>
    </lineage>
</organism>
<protein>
    <submittedName>
        <fullName evidence="2">Uncharacterized protein</fullName>
    </submittedName>
</protein>
<evidence type="ECO:0000313" key="3">
    <source>
        <dbReference type="Proteomes" id="UP000195402"/>
    </source>
</evidence>
<name>A0A200QNR3_MACCD</name>
<evidence type="ECO:0000256" key="1">
    <source>
        <dbReference type="SAM" id="Phobius"/>
    </source>
</evidence>
<dbReference type="GO" id="GO:0071277">
    <property type="term" value="P:cellular response to calcium ion"/>
    <property type="evidence" value="ECO:0007669"/>
    <property type="project" value="InterPro"/>
</dbReference>
<keyword evidence="1" id="KW-0812">Transmembrane</keyword>
<evidence type="ECO:0000313" key="2">
    <source>
        <dbReference type="EMBL" id="OVA12099.1"/>
    </source>
</evidence>
<dbReference type="GO" id="GO:0009704">
    <property type="term" value="P:de-etiolation"/>
    <property type="evidence" value="ECO:0007669"/>
    <property type="project" value="InterPro"/>
</dbReference>
<keyword evidence="1" id="KW-0472">Membrane</keyword>
<comment type="caution">
    <text evidence="2">The sequence shown here is derived from an EMBL/GenBank/DDBJ whole genome shotgun (WGS) entry which is preliminary data.</text>
</comment>
<gene>
    <name evidence="2" type="ORF">BVC80_1771g21</name>
</gene>
<dbReference type="Proteomes" id="UP000195402">
    <property type="component" value="Unassembled WGS sequence"/>
</dbReference>
<accession>A0A200QNR3</accession>
<dbReference type="PANTHER" id="PTHR34209:SF3">
    <property type="entry name" value="RHODANESE_CELL CYCLE CONTROL PHOSPHATASE SUPERFAMILY PROTEIN"/>
    <property type="match status" value="1"/>
</dbReference>
<dbReference type="InParanoid" id="A0A200QNR3"/>
<dbReference type="STRING" id="56857.A0A200QNR3"/>
<sequence>MDSGRQGILLSNDWNSLLMDPVKQVYIFIEGLEANLGLDPNDPIIPFVLLLGTSATLGISYWILTYGGYSGDLSPQSTSELDKGR</sequence>
<dbReference type="OrthoDB" id="551300at2759"/>